<dbReference type="FunFam" id="3.40.640.10:FF:000224">
    <property type="entry name" value="Probable glycine dehydrogenase (decarboxylating) subunit 2"/>
    <property type="match status" value="1"/>
</dbReference>
<protein>
    <recommendedName>
        <fullName evidence="3">glycine dehydrogenase (aminomethyl-transferring)</fullName>
        <ecNumber evidence="3">1.4.4.2</ecNumber>
    </recommendedName>
</protein>
<dbReference type="RefSeq" id="WP_069663457.1">
    <property type="nucleotide sequence ID" value="NZ_JBHUJJ010000001.1"/>
</dbReference>
<evidence type="ECO:0000259" key="8">
    <source>
        <dbReference type="Pfam" id="PF21478"/>
    </source>
</evidence>
<evidence type="ECO:0000256" key="2">
    <source>
        <dbReference type="ARBA" id="ARBA00003788"/>
    </source>
</evidence>
<dbReference type="PANTHER" id="PTHR11773">
    <property type="entry name" value="GLYCINE DEHYDROGENASE, DECARBOXYLATING"/>
    <property type="match status" value="1"/>
</dbReference>
<dbReference type="GO" id="GO:0016594">
    <property type="term" value="F:glycine binding"/>
    <property type="evidence" value="ECO:0007669"/>
    <property type="project" value="TreeGrafter"/>
</dbReference>
<gene>
    <name evidence="9" type="ORF">BCR25_18825</name>
</gene>
<dbReference type="InterPro" id="IPR015424">
    <property type="entry name" value="PyrdxlP-dep_Trfase"/>
</dbReference>
<sequence length="483" mass="53228">MKLIFERSVEGYYNEMIAPCDVPIVELSDTLKREKDLHLPSLPQPEISRHYTELANATFGINNGFYPLGSCTMKYNPKINDEMAAFPSFANIHPLQPERTVQGALEVFTMTETLLKEITGMNAITFQPAAGAHGEFTSLLMIKAYHEKNGQPQRNKIIVPDSAHGTNPASVAMTGMITVNIPSDEYGCVDIAALKEAVGSDTAGLMLTNPNTAGIFDKNILEITKIVHDAGGLNYYDGANLNAIMGVARPGDMGFDIIHLNLHKTFSTPHGGGGPGSGAVGCKDVLKPFLPNYYPVQNGSEITFTEPADSIGQVKGFYGQFSVFLRALTYILFLGSEGISSASKGAVLNANYMLHELKDIFEVPYGDACMHEFVISLDRLKKETGVTALDVAKGILDHQMYPPTMYFPLTVPEALMVEPPETESKQRLDDAISVYRKLYEEAHEHPEAFHNYPLHAQIHRVDEVRAARHPIVRYDFSKESRKA</sequence>
<evidence type="ECO:0000256" key="5">
    <source>
        <dbReference type="ARBA" id="ARBA00023002"/>
    </source>
</evidence>
<dbReference type="InterPro" id="IPR049316">
    <property type="entry name" value="GDC-P_C"/>
</dbReference>
<comment type="function">
    <text evidence="2">The glycine cleavage system catalyzes the degradation of glycine. The P protein binds the alpha-amino group of glycine through its pyridoxal phosphate cofactor; CO(2) is released and the remaining methylamine moiety is then transferred to the lipoamide cofactor of the H protein.</text>
</comment>
<dbReference type="Pfam" id="PF21478">
    <property type="entry name" value="GcvP2_C"/>
    <property type="match status" value="1"/>
</dbReference>
<organism evidence="9 10">
    <name type="scientific">Enterococcus termitis</name>
    <dbReference type="NCBI Taxonomy" id="332950"/>
    <lineage>
        <taxon>Bacteria</taxon>
        <taxon>Bacillati</taxon>
        <taxon>Bacillota</taxon>
        <taxon>Bacilli</taxon>
        <taxon>Lactobacillales</taxon>
        <taxon>Enterococcaceae</taxon>
        <taxon>Enterococcus</taxon>
    </lineage>
</organism>
<evidence type="ECO:0000256" key="4">
    <source>
        <dbReference type="ARBA" id="ARBA00022898"/>
    </source>
</evidence>
<dbReference type="EC" id="1.4.4.2" evidence="3"/>
<keyword evidence="5" id="KW-0560">Oxidoreductase</keyword>
<dbReference type="InterPro" id="IPR020581">
    <property type="entry name" value="GDC_P"/>
</dbReference>
<dbReference type="GO" id="GO:0004375">
    <property type="term" value="F:glycine dehydrogenase (decarboxylating) activity"/>
    <property type="evidence" value="ECO:0007669"/>
    <property type="project" value="UniProtKB-EC"/>
</dbReference>
<keyword evidence="4" id="KW-0663">Pyridoxal phosphate</keyword>
<proteinExistence type="predicted"/>
<dbReference type="NCBIfam" id="NF003346">
    <property type="entry name" value="PRK04366.1"/>
    <property type="match status" value="1"/>
</dbReference>
<dbReference type="GO" id="GO:0005829">
    <property type="term" value="C:cytosol"/>
    <property type="evidence" value="ECO:0007669"/>
    <property type="project" value="TreeGrafter"/>
</dbReference>
<comment type="catalytic activity">
    <reaction evidence="6">
        <text>N(6)-[(R)-lipoyl]-L-lysyl-[glycine-cleavage complex H protein] + glycine + H(+) = N(6)-[(R)-S(8)-aminomethyldihydrolipoyl]-L-lysyl-[glycine-cleavage complex H protein] + CO2</text>
        <dbReference type="Rhea" id="RHEA:24304"/>
        <dbReference type="Rhea" id="RHEA-COMP:10494"/>
        <dbReference type="Rhea" id="RHEA-COMP:10495"/>
        <dbReference type="ChEBI" id="CHEBI:15378"/>
        <dbReference type="ChEBI" id="CHEBI:16526"/>
        <dbReference type="ChEBI" id="CHEBI:57305"/>
        <dbReference type="ChEBI" id="CHEBI:83099"/>
        <dbReference type="ChEBI" id="CHEBI:83143"/>
        <dbReference type="EC" id="1.4.4.2"/>
    </reaction>
</comment>
<accession>A0A1E5GRR4</accession>
<evidence type="ECO:0000256" key="6">
    <source>
        <dbReference type="ARBA" id="ARBA00049026"/>
    </source>
</evidence>
<dbReference type="EMBL" id="MIJY01000015">
    <property type="protein sequence ID" value="OEG15403.1"/>
    <property type="molecule type" value="Genomic_DNA"/>
</dbReference>
<evidence type="ECO:0000256" key="1">
    <source>
        <dbReference type="ARBA" id="ARBA00001933"/>
    </source>
</evidence>
<dbReference type="Gene3D" id="3.40.640.10">
    <property type="entry name" value="Type I PLP-dependent aspartate aminotransferase-like (Major domain)"/>
    <property type="match status" value="1"/>
</dbReference>
<dbReference type="InterPro" id="IPR049315">
    <property type="entry name" value="GDC-P_N"/>
</dbReference>
<dbReference type="Proteomes" id="UP000095094">
    <property type="component" value="Unassembled WGS sequence"/>
</dbReference>
<evidence type="ECO:0000256" key="3">
    <source>
        <dbReference type="ARBA" id="ARBA00012134"/>
    </source>
</evidence>
<dbReference type="InterPro" id="IPR015421">
    <property type="entry name" value="PyrdxlP-dep_Trfase_major"/>
</dbReference>
<feature type="domain" description="Glycine dehydrogenase C-terminal" evidence="8">
    <location>
        <begin position="342"/>
        <end position="444"/>
    </location>
</feature>
<name>A0A1E5GRR4_9ENTE</name>
<dbReference type="InterPro" id="IPR015422">
    <property type="entry name" value="PyrdxlP-dep_Trfase_small"/>
</dbReference>
<dbReference type="GO" id="GO:0005960">
    <property type="term" value="C:glycine cleavage complex"/>
    <property type="evidence" value="ECO:0007669"/>
    <property type="project" value="TreeGrafter"/>
</dbReference>
<dbReference type="SUPFAM" id="SSF53383">
    <property type="entry name" value="PLP-dependent transferases"/>
    <property type="match status" value="1"/>
</dbReference>
<keyword evidence="10" id="KW-1185">Reference proteome</keyword>
<dbReference type="PANTHER" id="PTHR11773:SF1">
    <property type="entry name" value="GLYCINE DEHYDROGENASE (DECARBOXYLATING), MITOCHONDRIAL"/>
    <property type="match status" value="1"/>
</dbReference>
<dbReference type="GO" id="GO:0019464">
    <property type="term" value="P:glycine decarboxylation via glycine cleavage system"/>
    <property type="evidence" value="ECO:0007669"/>
    <property type="project" value="TreeGrafter"/>
</dbReference>
<feature type="domain" description="Glycine cleavage system P-protein N-terminal" evidence="7">
    <location>
        <begin position="68"/>
        <end position="288"/>
    </location>
</feature>
<dbReference type="GO" id="GO:0030170">
    <property type="term" value="F:pyridoxal phosphate binding"/>
    <property type="evidence" value="ECO:0007669"/>
    <property type="project" value="TreeGrafter"/>
</dbReference>
<evidence type="ECO:0000313" key="10">
    <source>
        <dbReference type="Proteomes" id="UP000095094"/>
    </source>
</evidence>
<dbReference type="OrthoDB" id="9801272at2"/>
<dbReference type="Pfam" id="PF02347">
    <property type="entry name" value="GDC-P"/>
    <property type="match status" value="1"/>
</dbReference>
<reference evidence="10" key="1">
    <citation type="submission" date="2016-09" db="EMBL/GenBank/DDBJ databases">
        <authorList>
            <person name="Gulvik C.A."/>
        </authorList>
    </citation>
    <scope>NUCLEOTIDE SEQUENCE [LARGE SCALE GENOMIC DNA]</scope>
    <source>
        <strain evidence="10">LMG 8895</strain>
    </source>
</reference>
<dbReference type="Gene3D" id="6.20.440.10">
    <property type="match status" value="1"/>
</dbReference>
<evidence type="ECO:0000313" key="9">
    <source>
        <dbReference type="EMBL" id="OEG15403.1"/>
    </source>
</evidence>
<dbReference type="AlphaFoldDB" id="A0A1E5GRR4"/>
<comment type="cofactor">
    <cofactor evidence="1">
        <name>pyridoxal 5'-phosphate</name>
        <dbReference type="ChEBI" id="CHEBI:597326"/>
    </cofactor>
</comment>
<evidence type="ECO:0000259" key="7">
    <source>
        <dbReference type="Pfam" id="PF02347"/>
    </source>
</evidence>
<dbReference type="Gene3D" id="3.90.1150.10">
    <property type="entry name" value="Aspartate Aminotransferase, domain 1"/>
    <property type="match status" value="1"/>
</dbReference>
<comment type="caution">
    <text evidence="9">The sequence shown here is derived from an EMBL/GenBank/DDBJ whole genome shotgun (WGS) entry which is preliminary data.</text>
</comment>